<reference evidence="2" key="1">
    <citation type="submission" date="2016-06" db="EMBL/GenBank/DDBJ databases">
        <title>Parallel loss of symbiosis genes in relatives of nitrogen-fixing non-legume Parasponia.</title>
        <authorList>
            <person name="Van Velzen R."/>
            <person name="Holmer R."/>
            <person name="Bu F."/>
            <person name="Rutten L."/>
            <person name="Van Zeijl A."/>
            <person name="Liu W."/>
            <person name="Santuari L."/>
            <person name="Cao Q."/>
            <person name="Sharma T."/>
            <person name="Shen D."/>
            <person name="Roswanjaya Y."/>
            <person name="Wardhani T."/>
            <person name="Kalhor M.S."/>
            <person name="Jansen J."/>
            <person name="Van den Hoogen J."/>
            <person name="Gungor B."/>
            <person name="Hartog M."/>
            <person name="Hontelez J."/>
            <person name="Verver J."/>
            <person name="Yang W.-C."/>
            <person name="Schijlen E."/>
            <person name="Repin R."/>
            <person name="Schilthuizen M."/>
            <person name="Schranz E."/>
            <person name="Heidstra R."/>
            <person name="Miyata K."/>
            <person name="Fedorova E."/>
            <person name="Kohlen W."/>
            <person name="Bisseling T."/>
            <person name="Smit S."/>
            <person name="Geurts R."/>
        </authorList>
    </citation>
    <scope>NUCLEOTIDE SEQUENCE [LARGE SCALE GENOMIC DNA]</scope>
    <source>
        <strain evidence="2">cv. RG33-2</strain>
    </source>
</reference>
<protein>
    <submittedName>
        <fullName evidence="1">Uncharacterized protein</fullName>
    </submittedName>
</protein>
<accession>A0A2P5CAM9</accession>
<keyword evidence="2" id="KW-1185">Reference proteome</keyword>
<dbReference type="Proteomes" id="UP000237000">
    <property type="component" value="Unassembled WGS sequence"/>
</dbReference>
<gene>
    <name evidence="1" type="ORF">TorRG33x02_292220</name>
</gene>
<proteinExistence type="predicted"/>
<dbReference type="EMBL" id="JXTC01000390">
    <property type="protein sequence ID" value="PON58087.1"/>
    <property type="molecule type" value="Genomic_DNA"/>
</dbReference>
<name>A0A2P5CAM9_TREOI</name>
<evidence type="ECO:0000313" key="1">
    <source>
        <dbReference type="EMBL" id="PON58087.1"/>
    </source>
</evidence>
<evidence type="ECO:0000313" key="2">
    <source>
        <dbReference type="Proteomes" id="UP000237000"/>
    </source>
</evidence>
<sequence length="78" mass="7861">MGIGRTAKFAGKGRGIQPNWALALLLLTNSDESRARLGPGVLGGGGAIGGIGSSEISHRVVNSEGAKIEFRQGGRSGS</sequence>
<comment type="caution">
    <text evidence="1">The sequence shown here is derived from an EMBL/GenBank/DDBJ whole genome shotgun (WGS) entry which is preliminary data.</text>
</comment>
<organism evidence="1 2">
    <name type="scientific">Trema orientale</name>
    <name type="common">Charcoal tree</name>
    <name type="synonym">Celtis orientalis</name>
    <dbReference type="NCBI Taxonomy" id="63057"/>
    <lineage>
        <taxon>Eukaryota</taxon>
        <taxon>Viridiplantae</taxon>
        <taxon>Streptophyta</taxon>
        <taxon>Embryophyta</taxon>
        <taxon>Tracheophyta</taxon>
        <taxon>Spermatophyta</taxon>
        <taxon>Magnoliopsida</taxon>
        <taxon>eudicotyledons</taxon>
        <taxon>Gunneridae</taxon>
        <taxon>Pentapetalae</taxon>
        <taxon>rosids</taxon>
        <taxon>fabids</taxon>
        <taxon>Rosales</taxon>
        <taxon>Cannabaceae</taxon>
        <taxon>Trema</taxon>
    </lineage>
</organism>
<dbReference type="AlphaFoldDB" id="A0A2P5CAM9"/>
<dbReference type="InParanoid" id="A0A2P5CAM9"/>